<dbReference type="Pfam" id="PF06859">
    <property type="entry name" value="Bin3"/>
    <property type="match status" value="1"/>
</dbReference>
<comment type="caution">
    <text evidence="9">The sequence shown here is derived from an EMBL/GenBank/DDBJ whole genome shotgun (WGS) entry which is preliminary data.</text>
</comment>
<evidence type="ECO:0000256" key="1">
    <source>
        <dbReference type="ARBA" id="ARBA00008361"/>
    </source>
</evidence>
<accession>A0AAD2H5W2</accession>
<evidence type="ECO:0000256" key="5">
    <source>
        <dbReference type="PROSITE-ProRule" id="PRU00848"/>
    </source>
</evidence>
<dbReference type="Proteomes" id="UP001295794">
    <property type="component" value="Unassembled WGS sequence"/>
</dbReference>
<evidence type="ECO:0000256" key="3">
    <source>
        <dbReference type="ARBA" id="ARBA00022679"/>
    </source>
</evidence>
<keyword evidence="2 6" id="KW-0489">Methyltransferase</keyword>
<evidence type="ECO:0000313" key="9">
    <source>
        <dbReference type="EMBL" id="CAK5268640.1"/>
    </source>
</evidence>
<feature type="domain" description="Bin3-type SAM" evidence="8">
    <location>
        <begin position="24"/>
        <end position="226"/>
    </location>
</feature>
<feature type="compositionally biased region" description="Low complexity" evidence="7">
    <location>
        <begin position="88"/>
        <end position="100"/>
    </location>
</feature>
<keyword evidence="10" id="KW-1185">Reference proteome</keyword>
<dbReference type="PROSITE" id="PS51515">
    <property type="entry name" value="BIN3_SAM"/>
    <property type="match status" value="1"/>
</dbReference>
<comment type="similarity">
    <text evidence="1 6">Belongs to the methyltransferase superfamily.</text>
</comment>
<keyword evidence="4 5" id="KW-0949">S-adenosyl-L-methionine</keyword>
<dbReference type="InterPro" id="IPR010675">
    <property type="entry name" value="Bin3_C"/>
</dbReference>
<dbReference type="Pfam" id="PF08241">
    <property type="entry name" value="Methyltransf_11"/>
    <property type="match status" value="1"/>
</dbReference>
<dbReference type="AlphaFoldDB" id="A0AAD2H5W2"/>
<proteinExistence type="inferred from homology"/>
<dbReference type="GO" id="GO:0008171">
    <property type="term" value="F:O-methyltransferase activity"/>
    <property type="evidence" value="ECO:0007669"/>
    <property type="project" value="UniProtKB-UniRule"/>
</dbReference>
<dbReference type="CDD" id="cd02440">
    <property type="entry name" value="AdoMet_MTases"/>
    <property type="match status" value="1"/>
</dbReference>
<evidence type="ECO:0000256" key="2">
    <source>
        <dbReference type="ARBA" id="ARBA00022603"/>
    </source>
</evidence>
<evidence type="ECO:0000256" key="4">
    <source>
        <dbReference type="ARBA" id="ARBA00022691"/>
    </source>
</evidence>
<gene>
    <name evidence="9" type="ORF">MYCIT1_LOCUS11928</name>
</gene>
<dbReference type="GO" id="GO:0040031">
    <property type="term" value="P:snRNA modification"/>
    <property type="evidence" value="ECO:0007669"/>
    <property type="project" value="TreeGrafter"/>
</dbReference>
<dbReference type="GO" id="GO:0032259">
    <property type="term" value="P:methylation"/>
    <property type="evidence" value="ECO:0007669"/>
    <property type="project" value="UniProtKB-KW"/>
</dbReference>
<dbReference type="InterPro" id="IPR013216">
    <property type="entry name" value="Methyltransf_11"/>
</dbReference>
<dbReference type="InterPro" id="IPR039772">
    <property type="entry name" value="Bin3-like"/>
</dbReference>
<evidence type="ECO:0000256" key="6">
    <source>
        <dbReference type="RuleBase" id="RU367087"/>
    </source>
</evidence>
<evidence type="ECO:0000313" key="10">
    <source>
        <dbReference type="Proteomes" id="UP001295794"/>
    </source>
</evidence>
<dbReference type="GO" id="GO:0008757">
    <property type="term" value="F:S-adenosylmethionine-dependent methyltransferase activity"/>
    <property type="evidence" value="ECO:0007669"/>
    <property type="project" value="InterPro"/>
</dbReference>
<organism evidence="9 10">
    <name type="scientific">Mycena citricolor</name>
    <dbReference type="NCBI Taxonomy" id="2018698"/>
    <lineage>
        <taxon>Eukaryota</taxon>
        <taxon>Fungi</taxon>
        <taxon>Dikarya</taxon>
        <taxon>Basidiomycota</taxon>
        <taxon>Agaricomycotina</taxon>
        <taxon>Agaricomycetes</taxon>
        <taxon>Agaricomycetidae</taxon>
        <taxon>Agaricales</taxon>
        <taxon>Marasmiineae</taxon>
        <taxon>Mycenaceae</taxon>
        <taxon>Mycena</taxon>
    </lineage>
</organism>
<dbReference type="EC" id="2.1.1.-" evidence="6"/>
<evidence type="ECO:0000256" key="7">
    <source>
        <dbReference type="SAM" id="MobiDB-lite"/>
    </source>
</evidence>
<dbReference type="InterPro" id="IPR029063">
    <property type="entry name" value="SAM-dependent_MTases_sf"/>
</dbReference>
<dbReference type="Gene3D" id="3.40.50.150">
    <property type="entry name" value="Vaccinia Virus protein VP39"/>
    <property type="match status" value="1"/>
</dbReference>
<name>A0AAD2H5W2_9AGAR</name>
<dbReference type="InterPro" id="IPR024160">
    <property type="entry name" value="BIN3_SAM-bd_dom"/>
</dbReference>
<dbReference type="SUPFAM" id="SSF53335">
    <property type="entry name" value="S-adenosyl-L-methionine-dependent methyltransferases"/>
    <property type="match status" value="1"/>
</dbReference>
<keyword evidence="3 6" id="KW-0808">Transferase</keyword>
<dbReference type="EMBL" id="CAVNYO010000138">
    <property type="protein sequence ID" value="CAK5268640.1"/>
    <property type="molecule type" value="Genomic_DNA"/>
</dbReference>
<dbReference type="GO" id="GO:0008173">
    <property type="term" value="F:RNA methyltransferase activity"/>
    <property type="evidence" value="ECO:0007669"/>
    <property type="project" value="UniProtKB-UniRule"/>
</dbReference>
<sequence length="226" mass="24917">MSRNAAPVHGNYHGYYAKRPSIRDPRLEVLPTALFAGKCVLDVGCNEGWVSCEVAQIHAARKVVGVDIDDALIRAAWRKRRTVWSTQGPAPSLPSDGSSSSRKRKREEDAPAVLADYFPASCVHSVGPLPIPDSSPEIFPHNVAFRTADWVNEAIPEDAEGYDVVVAFSITKWIHLNGGDDGLIRFFERAASVLKPGGFLSLNRKRGRLIGKRVGWTRNFGTLQQR</sequence>
<reference evidence="9" key="1">
    <citation type="submission" date="2023-11" db="EMBL/GenBank/DDBJ databases">
        <authorList>
            <person name="De Vega J J."/>
            <person name="De Vega J J."/>
        </authorList>
    </citation>
    <scope>NUCLEOTIDE SEQUENCE</scope>
</reference>
<dbReference type="PANTHER" id="PTHR12315">
    <property type="entry name" value="BICOID-INTERACTING PROTEIN RELATED"/>
    <property type="match status" value="1"/>
</dbReference>
<evidence type="ECO:0000259" key="8">
    <source>
        <dbReference type="PROSITE" id="PS51515"/>
    </source>
</evidence>
<dbReference type="GO" id="GO:0017069">
    <property type="term" value="F:snRNA binding"/>
    <property type="evidence" value="ECO:0007669"/>
    <property type="project" value="TreeGrafter"/>
</dbReference>
<protein>
    <recommendedName>
        <fullName evidence="6">RNA methyltransferase</fullName>
        <ecNumber evidence="6">2.1.1.-</ecNumber>
    </recommendedName>
</protein>
<feature type="region of interest" description="Disordered" evidence="7">
    <location>
        <begin position="85"/>
        <end position="106"/>
    </location>
</feature>
<dbReference type="PANTHER" id="PTHR12315:SF0">
    <property type="entry name" value="7SK SNRNA METHYLPHOSPHATE CAPPING ENZYME"/>
    <property type="match status" value="1"/>
</dbReference>